<dbReference type="EMBL" id="LFVU01000004">
    <property type="protein sequence ID" value="KMT22917.1"/>
    <property type="molecule type" value="Genomic_DNA"/>
</dbReference>
<organism evidence="2 3">
    <name type="scientific">Clostridium cylindrosporum DSM 605</name>
    <dbReference type="NCBI Taxonomy" id="1121307"/>
    <lineage>
        <taxon>Bacteria</taxon>
        <taxon>Bacillati</taxon>
        <taxon>Bacillota</taxon>
        <taxon>Clostridia</taxon>
        <taxon>Eubacteriales</taxon>
        <taxon>Clostridiaceae</taxon>
        <taxon>Clostridium</taxon>
    </lineage>
</organism>
<sequence>MRKFKILVVGLVISFTVLAVGYLMYIINKIESESVMNQGMRGIILFTTNKENSKETENILKGLGEKLAKHMNIKILGSLDSVSDVENVIKEDSKDSINYNIIEFNRSNLVREKDTVVIRIPDREALNYRESLERAEKIRDKSDKIKVNIIESKNTPKLLNTYMGIEVSDAESSVNAKKILDQLILLNE</sequence>
<reference evidence="2 3" key="1">
    <citation type="submission" date="2015-06" db="EMBL/GenBank/DDBJ databases">
        <title>Draft genome sequence of the purine-degrading Clostridium cylindrosporum HC-1 (DSM 605).</title>
        <authorList>
            <person name="Poehlein A."/>
            <person name="Schiel-Bengelsdorf B."/>
            <person name="Bengelsdorf F."/>
            <person name="Daniel R."/>
            <person name="Duerre P."/>
        </authorList>
    </citation>
    <scope>NUCLEOTIDE SEQUENCE [LARGE SCALE GENOMIC DNA]</scope>
    <source>
        <strain evidence="2 3">DSM 605</strain>
    </source>
</reference>
<proteinExistence type="predicted"/>
<dbReference type="Proteomes" id="UP000036756">
    <property type="component" value="Unassembled WGS sequence"/>
</dbReference>
<dbReference type="RefSeq" id="WP_048569644.1">
    <property type="nucleotide sequence ID" value="NZ_LFVU01000004.1"/>
</dbReference>
<feature type="transmembrane region" description="Helical" evidence="1">
    <location>
        <begin position="6"/>
        <end position="27"/>
    </location>
</feature>
<dbReference type="PATRIC" id="fig|1121307.3.peg.2093"/>
<accession>A0A0J8DAP2</accession>
<keyword evidence="3" id="KW-1185">Reference proteome</keyword>
<dbReference type="AlphaFoldDB" id="A0A0J8DAP2"/>
<protein>
    <submittedName>
        <fullName evidence="2">Uncharacterized protein</fullName>
    </submittedName>
</protein>
<comment type="caution">
    <text evidence="2">The sequence shown here is derived from an EMBL/GenBank/DDBJ whole genome shotgun (WGS) entry which is preliminary data.</text>
</comment>
<keyword evidence="1" id="KW-1133">Transmembrane helix</keyword>
<gene>
    <name evidence="2" type="ORF">CLCY_5c01560</name>
</gene>
<name>A0A0J8DAP2_CLOCY</name>
<evidence type="ECO:0000313" key="3">
    <source>
        <dbReference type="Proteomes" id="UP000036756"/>
    </source>
</evidence>
<keyword evidence="1" id="KW-0812">Transmembrane</keyword>
<evidence type="ECO:0000313" key="2">
    <source>
        <dbReference type="EMBL" id="KMT22917.1"/>
    </source>
</evidence>
<evidence type="ECO:0000256" key="1">
    <source>
        <dbReference type="SAM" id="Phobius"/>
    </source>
</evidence>
<keyword evidence="1" id="KW-0472">Membrane</keyword>